<evidence type="ECO:0000256" key="1">
    <source>
        <dbReference type="SAM" id="SignalP"/>
    </source>
</evidence>
<comment type="caution">
    <text evidence="3">The sequence shown here is derived from an EMBL/GenBank/DDBJ whole genome shotgun (WGS) entry which is preliminary data.</text>
</comment>
<sequence>MKRIIKFLVLALVLMTGFKASALESTTITYNKLHGIAYNITVDGKFMSNTVTQFQLGDRIAYCIEPGVEINEKYYDIYTDWSAVDMSDELKSTLEKIGYYGYEYPGHQTSRYYIATQELIWKAVRPDMESVWTTGENKTGEIIDITAEKDEIMRLVNEHDLLPSFSGEVVKGAAGSKIVLEDENNVLQNFEISESKYHDIKVNGNSLEITLNDEKAQDEKLTLTRKKEYYDSAPLLVYSKGDSQKLASLRITMDDIKTDLTLENYEEIDVPDTGVNTSSMLILSLIIFGSGVFLRVKSH</sequence>
<feature type="signal peptide" evidence="1">
    <location>
        <begin position="1"/>
        <end position="22"/>
    </location>
</feature>
<evidence type="ECO:0000313" key="3">
    <source>
        <dbReference type="EMBL" id="HIQ91469.1"/>
    </source>
</evidence>
<name>A0A9D0ZRS8_9FIRM</name>
<reference evidence="3" key="1">
    <citation type="submission" date="2020-10" db="EMBL/GenBank/DDBJ databases">
        <authorList>
            <person name="Gilroy R."/>
        </authorList>
    </citation>
    <scope>NUCLEOTIDE SEQUENCE</scope>
    <source>
        <strain evidence="3">CHK147-3167</strain>
    </source>
</reference>
<feature type="domain" description="Thioester" evidence="2">
    <location>
        <begin position="60"/>
        <end position="124"/>
    </location>
</feature>
<gene>
    <name evidence="3" type="ORF">IAB27_07635</name>
</gene>
<proteinExistence type="predicted"/>
<protein>
    <submittedName>
        <fullName evidence="3">Thioester domain-containing protein</fullName>
    </submittedName>
</protein>
<dbReference type="Proteomes" id="UP000886786">
    <property type="component" value="Unassembled WGS sequence"/>
</dbReference>
<dbReference type="InterPro" id="IPR013552">
    <property type="entry name" value="Thioester_dom"/>
</dbReference>
<keyword evidence="1" id="KW-0732">Signal</keyword>
<dbReference type="EMBL" id="DVFV01000130">
    <property type="protein sequence ID" value="HIQ91469.1"/>
    <property type="molecule type" value="Genomic_DNA"/>
</dbReference>
<dbReference type="Pfam" id="PF08341">
    <property type="entry name" value="TED"/>
    <property type="match status" value="1"/>
</dbReference>
<reference evidence="3" key="2">
    <citation type="journal article" date="2021" name="PeerJ">
        <title>Extensive microbial diversity within the chicken gut microbiome revealed by metagenomics and culture.</title>
        <authorList>
            <person name="Gilroy R."/>
            <person name="Ravi A."/>
            <person name="Getino M."/>
            <person name="Pursley I."/>
            <person name="Horton D.L."/>
            <person name="Alikhan N.F."/>
            <person name="Baker D."/>
            <person name="Gharbi K."/>
            <person name="Hall N."/>
            <person name="Watson M."/>
            <person name="Adriaenssens E.M."/>
            <person name="Foster-Nyarko E."/>
            <person name="Jarju S."/>
            <person name="Secka A."/>
            <person name="Antonio M."/>
            <person name="Oren A."/>
            <person name="Chaudhuri R.R."/>
            <person name="La Ragione R."/>
            <person name="Hildebrand F."/>
            <person name="Pallen M.J."/>
        </authorList>
    </citation>
    <scope>NUCLEOTIDE SEQUENCE</scope>
    <source>
        <strain evidence="3">CHK147-3167</strain>
    </source>
</reference>
<feature type="chain" id="PRO_5039344540" evidence="1">
    <location>
        <begin position="23"/>
        <end position="299"/>
    </location>
</feature>
<organism evidence="3 4">
    <name type="scientific">Candidatus Coprosoma intestinipullorum</name>
    <dbReference type="NCBI Taxonomy" id="2840752"/>
    <lineage>
        <taxon>Bacteria</taxon>
        <taxon>Bacillati</taxon>
        <taxon>Bacillota</taxon>
        <taxon>Bacillota incertae sedis</taxon>
        <taxon>Candidatus Coprosoma</taxon>
    </lineage>
</organism>
<dbReference type="AlphaFoldDB" id="A0A9D0ZRS8"/>
<accession>A0A9D0ZRS8</accession>
<evidence type="ECO:0000313" key="4">
    <source>
        <dbReference type="Proteomes" id="UP000886786"/>
    </source>
</evidence>
<evidence type="ECO:0000259" key="2">
    <source>
        <dbReference type="Pfam" id="PF08341"/>
    </source>
</evidence>